<dbReference type="CDD" id="cd08946">
    <property type="entry name" value="SDR_e"/>
    <property type="match status" value="1"/>
</dbReference>
<dbReference type="Gene3D" id="3.40.50.720">
    <property type="entry name" value="NAD(P)-binding Rossmann-like Domain"/>
    <property type="match status" value="1"/>
</dbReference>
<dbReference type="Proteomes" id="UP000003416">
    <property type="component" value="Unassembled WGS sequence"/>
</dbReference>
<dbReference type="PANTHER" id="PTHR43000">
    <property type="entry name" value="DTDP-D-GLUCOSE 4,6-DEHYDRATASE-RELATED"/>
    <property type="match status" value="1"/>
</dbReference>
<reference evidence="3 4" key="1">
    <citation type="submission" date="2011-02" db="EMBL/GenBank/DDBJ databases">
        <authorList>
            <person name="Weinstock G."/>
            <person name="Sodergren E."/>
            <person name="Clifton S."/>
            <person name="Fulton L."/>
            <person name="Fulton B."/>
            <person name="Courtney L."/>
            <person name="Fronick C."/>
            <person name="Harrison M."/>
            <person name="Strong C."/>
            <person name="Farmer C."/>
            <person name="Delahaunty K."/>
            <person name="Markovic C."/>
            <person name="Hall O."/>
            <person name="Minx P."/>
            <person name="Tomlinson C."/>
            <person name="Mitreva M."/>
            <person name="Hou S."/>
            <person name="Chen J."/>
            <person name="Wollam A."/>
            <person name="Pepin K.H."/>
            <person name="Johnson M."/>
            <person name="Bhonagiri V."/>
            <person name="Zhang X."/>
            <person name="Suruliraj S."/>
            <person name="Warren W."/>
            <person name="Chinwalla A."/>
            <person name="Mardis E.R."/>
            <person name="Wilson R.K."/>
        </authorList>
    </citation>
    <scope>NUCLEOTIDE SEQUENCE [LARGE SCALE GENOMIC DNA]</scope>
    <source>
        <strain evidence="3 4">YIT 12057</strain>
    </source>
</reference>
<evidence type="ECO:0000256" key="1">
    <source>
        <dbReference type="ARBA" id="ARBA00007637"/>
    </source>
</evidence>
<organism evidence="3 4">
    <name type="scientific">Bacteroides fluxus YIT 12057</name>
    <dbReference type="NCBI Taxonomy" id="763034"/>
    <lineage>
        <taxon>Bacteria</taxon>
        <taxon>Pseudomonadati</taxon>
        <taxon>Bacteroidota</taxon>
        <taxon>Bacteroidia</taxon>
        <taxon>Bacteroidales</taxon>
        <taxon>Bacteroidaceae</taxon>
        <taxon>Bacteroides</taxon>
    </lineage>
</organism>
<evidence type="ECO:0000259" key="2">
    <source>
        <dbReference type="Pfam" id="PF01370"/>
    </source>
</evidence>
<dbReference type="EMBL" id="AFBN01000099">
    <property type="protein sequence ID" value="EGF51578.1"/>
    <property type="molecule type" value="Genomic_DNA"/>
</dbReference>
<protein>
    <submittedName>
        <fullName evidence="3">NAD dependent epimerase/dehydratase family protein</fullName>
    </submittedName>
</protein>
<dbReference type="RefSeq" id="WP_009126701.1">
    <property type="nucleotide sequence ID" value="NZ_GL882691.1"/>
</dbReference>
<name>F3PXJ6_9BACE</name>
<gene>
    <name evidence="3" type="ORF">HMPREF9446_03494</name>
</gene>
<dbReference type="InterPro" id="IPR036291">
    <property type="entry name" value="NAD(P)-bd_dom_sf"/>
</dbReference>
<evidence type="ECO:0000313" key="4">
    <source>
        <dbReference type="Proteomes" id="UP000003416"/>
    </source>
</evidence>
<comment type="caution">
    <text evidence="3">The sequence shown here is derived from an EMBL/GenBank/DDBJ whole genome shotgun (WGS) entry which is preliminary data.</text>
</comment>
<proteinExistence type="inferred from homology"/>
<dbReference type="Pfam" id="PF01370">
    <property type="entry name" value="Epimerase"/>
    <property type="match status" value="1"/>
</dbReference>
<dbReference type="eggNOG" id="COG0451">
    <property type="taxonomic scope" value="Bacteria"/>
</dbReference>
<accession>F3PXJ6</accession>
<sequence>MQILVTGAGGLIGAEIVNLLKKNGYKITALVRKMGAIDADCTYILGDLLKQTLDELLGDFAPDVIVHCAAEIPASGKSDSEVGVHNRLIDDNVLNWALKKKIRVIYISSISVYGYITGQTCHEEDVSSVLTDYARNKIATEKAVLSRDDVNVCLRISSPYGRLQKHNTVMKIFVRNAITGNNLLVYGEGNRMQDFIHVYDIARAVKLAIEKQVSGVYNIVSGAPISMIDLAHKVTLLLNQSIDIKYSSLQDLQEDYRGFFSNEKARLALGWSPVVTLDEGIFDLAKGINEDSSNI</sequence>
<comment type="similarity">
    <text evidence="1">Belongs to the NAD(P)-dependent epimerase/dehydratase family.</text>
</comment>
<dbReference type="STRING" id="763034.HMPREF9446_03494"/>
<dbReference type="InterPro" id="IPR001509">
    <property type="entry name" value="Epimerase_deHydtase"/>
</dbReference>
<dbReference type="AlphaFoldDB" id="F3PXJ6"/>
<feature type="domain" description="NAD-dependent epimerase/dehydratase" evidence="2">
    <location>
        <begin position="3"/>
        <end position="219"/>
    </location>
</feature>
<evidence type="ECO:0000313" key="3">
    <source>
        <dbReference type="EMBL" id="EGF51578.1"/>
    </source>
</evidence>
<keyword evidence="4" id="KW-1185">Reference proteome</keyword>
<dbReference type="GeneID" id="86050865"/>
<dbReference type="HOGENOM" id="CLU_007383_1_7_10"/>
<dbReference type="SUPFAM" id="SSF51735">
    <property type="entry name" value="NAD(P)-binding Rossmann-fold domains"/>
    <property type="match status" value="1"/>
</dbReference>